<proteinExistence type="predicted"/>
<organism evidence="2">
    <name type="scientific">bioreactor metagenome</name>
    <dbReference type="NCBI Taxonomy" id="1076179"/>
    <lineage>
        <taxon>unclassified sequences</taxon>
        <taxon>metagenomes</taxon>
        <taxon>ecological metagenomes</taxon>
    </lineage>
</organism>
<dbReference type="EMBL" id="VSSQ01001495">
    <property type="protein sequence ID" value="MPM08833.1"/>
    <property type="molecule type" value="Genomic_DNA"/>
</dbReference>
<name>A0A644X3F9_9ZZZZ</name>
<comment type="caution">
    <text evidence="2">The sequence shown here is derived from an EMBL/GenBank/DDBJ whole genome shotgun (WGS) entry which is preliminary data.</text>
</comment>
<evidence type="ECO:0000256" key="1">
    <source>
        <dbReference type="SAM" id="Phobius"/>
    </source>
</evidence>
<keyword evidence="1" id="KW-1133">Transmembrane helix</keyword>
<accession>A0A644X3F9</accession>
<evidence type="ECO:0000313" key="2">
    <source>
        <dbReference type="EMBL" id="MPM08833.1"/>
    </source>
</evidence>
<evidence type="ECO:0008006" key="3">
    <source>
        <dbReference type="Google" id="ProtNLM"/>
    </source>
</evidence>
<feature type="transmembrane region" description="Helical" evidence="1">
    <location>
        <begin position="250"/>
        <end position="267"/>
    </location>
</feature>
<feature type="transmembrane region" description="Helical" evidence="1">
    <location>
        <begin position="189"/>
        <end position="210"/>
    </location>
</feature>
<feature type="transmembrane region" description="Helical" evidence="1">
    <location>
        <begin position="95"/>
        <end position="112"/>
    </location>
</feature>
<sequence length="368" mass="41099">MYNTGGRGVLTRRMSHLTGRGGVAVKIAKDKLEDAVRNGILSESQAESLWEFLLEKSEDDPSFKVTHILYYLGGLIAIGAMTLFMNLGWEVFGGWGIFAIAAAYALFGLLLAERFSGKKGYAVPAGVMAVFSTALVPLAVYGLQSGLGLWDGGRVYREYHVYIDWRWISMELATLAAGAAALKRYKIPFLVFPVAATLWYMSMDLAPFLFRDADLTWRLRRIVSLWFGLAMILFALRVDFRTCSKGDFAFWLYLFGLAAFWGGLSLLDSGSELGRFFYLCVNLLLIAAGAVLSRRVFVVFGGLGTSGYIGHLAWRVFENSALFPFVLSFVGFAVIWLGILWQRREKQVTAALRSFLPVRVREFLENGR</sequence>
<gene>
    <name evidence="2" type="ORF">SDC9_55149</name>
</gene>
<dbReference type="AlphaFoldDB" id="A0A644X3F9"/>
<keyword evidence="1" id="KW-0472">Membrane</keyword>
<feature type="transmembrane region" description="Helical" evidence="1">
    <location>
        <begin position="322"/>
        <end position="341"/>
    </location>
</feature>
<feature type="transmembrane region" description="Helical" evidence="1">
    <location>
        <begin position="121"/>
        <end position="143"/>
    </location>
</feature>
<reference evidence="2" key="1">
    <citation type="submission" date="2019-08" db="EMBL/GenBank/DDBJ databases">
        <authorList>
            <person name="Kucharzyk K."/>
            <person name="Murdoch R.W."/>
            <person name="Higgins S."/>
            <person name="Loffler F."/>
        </authorList>
    </citation>
    <scope>NUCLEOTIDE SEQUENCE</scope>
</reference>
<feature type="transmembrane region" description="Helical" evidence="1">
    <location>
        <begin position="222"/>
        <end position="238"/>
    </location>
</feature>
<feature type="transmembrane region" description="Helical" evidence="1">
    <location>
        <begin position="68"/>
        <end position="89"/>
    </location>
</feature>
<protein>
    <recommendedName>
        <fullName evidence="3">DUF2157 domain-containing protein</fullName>
    </recommendedName>
</protein>
<keyword evidence="1" id="KW-0812">Transmembrane</keyword>
<feature type="transmembrane region" description="Helical" evidence="1">
    <location>
        <begin position="273"/>
        <end position="292"/>
    </location>
</feature>